<feature type="transmembrane region" description="Helical" evidence="6">
    <location>
        <begin position="86"/>
        <end position="109"/>
    </location>
</feature>
<feature type="transmembrane region" description="Helical" evidence="6">
    <location>
        <begin position="115"/>
        <end position="136"/>
    </location>
</feature>
<protein>
    <submittedName>
        <fullName evidence="8">MFS transporter</fullName>
    </submittedName>
</protein>
<keyword evidence="5 6" id="KW-0472">Membrane</keyword>
<feature type="transmembrane region" description="Helical" evidence="6">
    <location>
        <begin position="310"/>
        <end position="330"/>
    </location>
</feature>
<dbReference type="GO" id="GO:0005886">
    <property type="term" value="C:plasma membrane"/>
    <property type="evidence" value="ECO:0007669"/>
    <property type="project" value="UniProtKB-SubCell"/>
</dbReference>
<dbReference type="PANTHER" id="PTHR11328">
    <property type="entry name" value="MAJOR FACILITATOR SUPERFAMILY DOMAIN-CONTAINING PROTEIN"/>
    <property type="match status" value="1"/>
</dbReference>
<evidence type="ECO:0000259" key="7">
    <source>
        <dbReference type="PROSITE" id="PS50850"/>
    </source>
</evidence>
<comment type="subcellular location">
    <subcellularLocation>
        <location evidence="1">Cell membrane</location>
        <topology evidence="1">Multi-pass membrane protein</topology>
    </subcellularLocation>
</comment>
<dbReference type="EMBL" id="RHJS01000002">
    <property type="protein sequence ID" value="RRK30746.1"/>
    <property type="molecule type" value="Genomic_DNA"/>
</dbReference>
<comment type="caution">
    <text evidence="8">The sequence shown here is derived from an EMBL/GenBank/DDBJ whole genome shotgun (WGS) entry which is preliminary data.</text>
</comment>
<name>A0A3R8JKR0_9FIRM</name>
<evidence type="ECO:0000313" key="9">
    <source>
        <dbReference type="Proteomes" id="UP000274920"/>
    </source>
</evidence>
<dbReference type="GO" id="GO:0008643">
    <property type="term" value="P:carbohydrate transport"/>
    <property type="evidence" value="ECO:0007669"/>
    <property type="project" value="InterPro"/>
</dbReference>
<dbReference type="InterPro" id="IPR001927">
    <property type="entry name" value="Na/Gal_symport"/>
</dbReference>
<evidence type="ECO:0000256" key="3">
    <source>
        <dbReference type="ARBA" id="ARBA00022692"/>
    </source>
</evidence>
<feature type="transmembrane region" description="Helical" evidence="6">
    <location>
        <begin position="157"/>
        <end position="177"/>
    </location>
</feature>
<dbReference type="Proteomes" id="UP000274920">
    <property type="component" value="Unassembled WGS sequence"/>
</dbReference>
<dbReference type="GO" id="GO:0006814">
    <property type="term" value="P:sodium ion transport"/>
    <property type="evidence" value="ECO:0007669"/>
    <property type="project" value="InterPro"/>
</dbReference>
<evidence type="ECO:0000256" key="1">
    <source>
        <dbReference type="ARBA" id="ARBA00004651"/>
    </source>
</evidence>
<keyword evidence="9" id="KW-1185">Reference proteome</keyword>
<dbReference type="NCBIfam" id="TIGR00792">
    <property type="entry name" value="gph"/>
    <property type="match status" value="1"/>
</dbReference>
<reference evidence="8" key="1">
    <citation type="submission" date="2018-10" db="EMBL/GenBank/DDBJ databases">
        <title>Schaedlerella arabinophila gen. nov. sp. nov., isolated from the mouse intestinal tract and comparative analysis with the genome of the closely related altered Schaedler flora strain ASF502.</title>
        <authorList>
            <person name="Miyake S."/>
            <person name="Soh M."/>
            <person name="Seedorf H."/>
        </authorList>
    </citation>
    <scope>NUCLEOTIDE SEQUENCE [LARGE SCALE GENOMIC DNA]</scope>
    <source>
        <strain evidence="8">DSM 106076</strain>
    </source>
</reference>
<evidence type="ECO:0000313" key="8">
    <source>
        <dbReference type="EMBL" id="RRK30746.1"/>
    </source>
</evidence>
<dbReference type="Pfam" id="PF13347">
    <property type="entry name" value="MFS_2"/>
    <property type="match status" value="1"/>
</dbReference>
<feature type="transmembrane region" description="Helical" evidence="6">
    <location>
        <begin position="378"/>
        <end position="401"/>
    </location>
</feature>
<organism evidence="8 9">
    <name type="scientific">Schaedlerella arabinosiphila</name>
    <dbReference type="NCBI Taxonomy" id="2044587"/>
    <lineage>
        <taxon>Bacteria</taxon>
        <taxon>Bacillati</taxon>
        <taxon>Bacillota</taxon>
        <taxon>Clostridia</taxon>
        <taxon>Lachnospirales</taxon>
        <taxon>Lachnospiraceae</taxon>
        <taxon>Schaedlerella</taxon>
    </lineage>
</organism>
<dbReference type="InterPro" id="IPR039672">
    <property type="entry name" value="MFS_2"/>
</dbReference>
<dbReference type="InterPro" id="IPR020846">
    <property type="entry name" value="MFS_dom"/>
</dbReference>
<keyword evidence="4 6" id="KW-1133">Transmembrane helix</keyword>
<proteinExistence type="predicted"/>
<evidence type="ECO:0000256" key="2">
    <source>
        <dbReference type="ARBA" id="ARBA00022448"/>
    </source>
</evidence>
<dbReference type="PANTHER" id="PTHR11328:SF24">
    <property type="entry name" value="MAJOR FACILITATOR SUPERFAMILY (MFS) PROFILE DOMAIN-CONTAINING PROTEIN"/>
    <property type="match status" value="1"/>
</dbReference>
<accession>A0A3R8JKR0</accession>
<feature type="transmembrane region" description="Helical" evidence="6">
    <location>
        <begin position="189"/>
        <end position="209"/>
    </location>
</feature>
<dbReference type="SUPFAM" id="SSF103473">
    <property type="entry name" value="MFS general substrate transporter"/>
    <property type="match status" value="1"/>
</dbReference>
<dbReference type="AlphaFoldDB" id="A0A3R8JKR0"/>
<feature type="transmembrane region" description="Helical" evidence="6">
    <location>
        <begin position="46"/>
        <end position="65"/>
    </location>
</feature>
<keyword evidence="2" id="KW-0813">Transport</keyword>
<evidence type="ECO:0000256" key="5">
    <source>
        <dbReference type="ARBA" id="ARBA00023136"/>
    </source>
</evidence>
<evidence type="ECO:0000256" key="4">
    <source>
        <dbReference type="ARBA" id="ARBA00022989"/>
    </source>
</evidence>
<dbReference type="RefSeq" id="WP_125126540.1">
    <property type="nucleotide sequence ID" value="NZ_RHJS01000002.1"/>
</dbReference>
<feature type="transmembrane region" description="Helical" evidence="6">
    <location>
        <begin position="421"/>
        <end position="443"/>
    </location>
</feature>
<feature type="domain" description="Major facilitator superfamily (MFS) profile" evidence="7">
    <location>
        <begin position="236"/>
        <end position="456"/>
    </location>
</feature>
<dbReference type="PROSITE" id="PS50850">
    <property type="entry name" value="MFS"/>
    <property type="match status" value="1"/>
</dbReference>
<dbReference type="GO" id="GO:0015293">
    <property type="term" value="F:symporter activity"/>
    <property type="evidence" value="ECO:0007669"/>
    <property type="project" value="InterPro"/>
</dbReference>
<feature type="transmembrane region" description="Helical" evidence="6">
    <location>
        <begin position="274"/>
        <end position="298"/>
    </location>
</feature>
<keyword evidence="3 6" id="KW-0812">Transmembrane</keyword>
<dbReference type="Gene3D" id="1.20.1250.20">
    <property type="entry name" value="MFS general substrate transporter like domains"/>
    <property type="match status" value="2"/>
</dbReference>
<gene>
    <name evidence="8" type="ORF">EBB54_04645</name>
</gene>
<dbReference type="CDD" id="cd17332">
    <property type="entry name" value="MFS_MelB_like"/>
    <property type="match status" value="1"/>
</dbReference>
<dbReference type="InterPro" id="IPR036259">
    <property type="entry name" value="MFS_trans_sf"/>
</dbReference>
<sequence length="456" mass="49540">MSNQNNQEQSLPLIRKIGYGVGDAGSNFCWTFVASFIMIYCTNTLGISAAVVGTLMMLSKVLDGITDIFMGRIIDATHSKMGKARFWYFVSSFPVAIFTFILFNVPAGFTENTKYAFIFVIYTLIGAVFYTMNNIAYSTLTALCTKNPKDRVQMGSYRYVFAGVAILFLSFCTSGLLEYFGGGQKGWRAVSLIYAIICLVLLLVPVFAVRELPEEALREASGMDQRKDEFGFFQGIALLFKNKYFLLILALYLVKYMGSGMTAGLGIYFATYQLGNASLLGTLSLAGILPSAVALPFVPLLTSRFGMSKAVMTSNIAGALGCIPVVIGGLTGNFPLVLIGMVIRAVTSAPQTGAMNAIIAETDEYSHLKFGRRMTGMIYSCSSVGIKVGTGLGTALCGFILDLGGFDGMAETQTARAVATINWSYLLAVIVPMVLAAVLFYFMKVEEENKRMKAER</sequence>
<evidence type="ECO:0000256" key="6">
    <source>
        <dbReference type="SAM" id="Phobius"/>
    </source>
</evidence>